<organism evidence="4 5">
    <name type="scientific">Scophthalmus maximus</name>
    <name type="common">Turbot</name>
    <name type="synonym">Psetta maxima</name>
    <dbReference type="NCBI Taxonomy" id="52904"/>
    <lineage>
        <taxon>Eukaryota</taxon>
        <taxon>Metazoa</taxon>
        <taxon>Chordata</taxon>
        <taxon>Craniata</taxon>
        <taxon>Vertebrata</taxon>
        <taxon>Euteleostomi</taxon>
        <taxon>Actinopterygii</taxon>
        <taxon>Neopterygii</taxon>
        <taxon>Teleostei</taxon>
        <taxon>Neoteleostei</taxon>
        <taxon>Acanthomorphata</taxon>
        <taxon>Carangaria</taxon>
        <taxon>Pleuronectiformes</taxon>
        <taxon>Pleuronectoidei</taxon>
        <taxon>Scophthalmidae</taxon>
        <taxon>Scophthalmus</taxon>
    </lineage>
</organism>
<dbReference type="PROSITE" id="PS00652">
    <property type="entry name" value="TNFR_NGFR_1"/>
    <property type="match status" value="2"/>
</dbReference>
<dbReference type="PROSITE" id="PS50050">
    <property type="entry name" value="TNFR_NGFR_2"/>
    <property type="match status" value="1"/>
</dbReference>
<sequence length="228" mass="24917">QASLRRNSYSSQIFLINVFSGNTLTCHPETEYPIGDECCPLCPPGCRVKMDCTEFWSTSCVPCVNGTFMDVPTGRRQCFPCTSCGSGSGLKNSLCTTTSDTVCEPLEGFYSLRHKRCEPGQYIIHKALTDTECSDCSDGTFSNGTSTSCQPHTQCESLDLQLIKPGTVSTDAECGKDYDSTNVVAIVVPFLLICVSLTVIYFFWMKKKGCLFESTNISSLSVSCCFCV</sequence>
<proteinExistence type="predicted"/>
<evidence type="ECO:0000313" key="5">
    <source>
        <dbReference type="Proteomes" id="UP000694558"/>
    </source>
</evidence>
<evidence type="ECO:0000256" key="1">
    <source>
        <dbReference type="PROSITE-ProRule" id="PRU00206"/>
    </source>
</evidence>
<dbReference type="Proteomes" id="UP000694558">
    <property type="component" value="Chromosome 11"/>
</dbReference>
<evidence type="ECO:0000313" key="4">
    <source>
        <dbReference type="Ensembl" id="ENSSMAP00000070378.1"/>
    </source>
</evidence>
<dbReference type="GO" id="GO:0002720">
    <property type="term" value="P:positive regulation of cytokine production involved in immune response"/>
    <property type="evidence" value="ECO:0007669"/>
    <property type="project" value="TreeGrafter"/>
</dbReference>
<dbReference type="SUPFAM" id="SSF57586">
    <property type="entry name" value="TNF receptor-like"/>
    <property type="match status" value="2"/>
</dbReference>
<feature type="domain" description="TNFR-Cys" evidence="3">
    <location>
        <begin position="62"/>
        <end position="103"/>
    </location>
</feature>
<feature type="transmembrane region" description="Helical" evidence="2">
    <location>
        <begin position="183"/>
        <end position="204"/>
    </location>
</feature>
<keyword evidence="2" id="KW-1133">Transmembrane helix</keyword>
<keyword evidence="2" id="KW-0812">Transmembrane</keyword>
<reference evidence="4" key="2">
    <citation type="submission" date="2025-08" db="UniProtKB">
        <authorList>
            <consortium name="Ensembl"/>
        </authorList>
    </citation>
    <scope>IDENTIFICATION</scope>
</reference>
<name>A0A8D3EF19_SCOMX</name>
<dbReference type="AlphaFoldDB" id="A0A8D3EF19"/>
<comment type="caution">
    <text evidence="1">Lacks conserved residue(s) required for the propagation of feature annotation.</text>
</comment>
<evidence type="ECO:0000256" key="2">
    <source>
        <dbReference type="SAM" id="Phobius"/>
    </source>
</evidence>
<keyword evidence="2" id="KW-0472">Membrane</keyword>
<dbReference type="GO" id="GO:0009897">
    <property type="term" value="C:external side of plasma membrane"/>
    <property type="evidence" value="ECO:0007669"/>
    <property type="project" value="TreeGrafter"/>
</dbReference>
<protein>
    <recommendedName>
        <fullName evidence="3">TNFR-Cys domain-containing protein</fullName>
    </recommendedName>
</protein>
<dbReference type="Pfam" id="PF00020">
    <property type="entry name" value="TNFR_c6"/>
    <property type="match status" value="2"/>
</dbReference>
<dbReference type="SMART" id="SM01411">
    <property type="entry name" value="Ephrin_rec_like"/>
    <property type="match status" value="2"/>
</dbReference>
<dbReference type="GO" id="GO:0050830">
    <property type="term" value="P:defense response to Gram-positive bacterium"/>
    <property type="evidence" value="ECO:0007669"/>
    <property type="project" value="TreeGrafter"/>
</dbReference>
<dbReference type="InterPro" id="IPR001368">
    <property type="entry name" value="TNFR/NGFR_Cys_rich_reg"/>
</dbReference>
<dbReference type="PANTHER" id="PTHR46838:SF1">
    <property type="entry name" value="TUMOR NECROSIS FACTOR RECEPTOR SUPERFAMILY MEMBER 14"/>
    <property type="match status" value="1"/>
</dbReference>
<evidence type="ECO:0000259" key="3">
    <source>
        <dbReference type="PROSITE" id="PS50050"/>
    </source>
</evidence>
<dbReference type="PANTHER" id="PTHR46838">
    <property type="entry name" value="TUMOR NECROSIS FACTOR RECEPTOR SUPERFAMILY MEMBER 14"/>
    <property type="match status" value="1"/>
</dbReference>
<keyword evidence="1" id="KW-1015">Disulfide bond</keyword>
<feature type="disulfide bond" evidence="1">
    <location>
        <begin position="63"/>
        <end position="78"/>
    </location>
</feature>
<dbReference type="GO" id="GO:0046642">
    <property type="term" value="P:negative regulation of alpha-beta T cell proliferation"/>
    <property type="evidence" value="ECO:0007669"/>
    <property type="project" value="TreeGrafter"/>
</dbReference>
<accession>A0A8D3EF19</accession>
<reference evidence="4" key="1">
    <citation type="submission" date="2023-05" db="EMBL/GenBank/DDBJ databases">
        <title>High-quality long-read genome of Scophthalmus maximus.</title>
        <authorList>
            <person name="Lien S."/>
            <person name="Martinez P."/>
        </authorList>
    </citation>
    <scope>NUCLEOTIDE SEQUENCE [LARGE SCALE GENOMIC DNA]</scope>
</reference>
<dbReference type="GO" id="GO:0050829">
    <property type="term" value="P:defense response to Gram-negative bacterium"/>
    <property type="evidence" value="ECO:0007669"/>
    <property type="project" value="TreeGrafter"/>
</dbReference>
<dbReference type="SMART" id="SM00208">
    <property type="entry name" value="TNFR"/>
    <property type="match status" value="3"/>
</dbReference>
<dbReference type="Ensembl" id="ENSSMAT00000068503.1">
    <property type="protein sequence ID" value="ENSSMAP00000070378.1"/>
    <property type="gene ID" value="ENSSMAG00000000746.2"/>
</dbReference>
<dbReference type="Gene3D" id="2.10.50.10">
    <property type="entry name" value="Tumor Necrosis Factor Receptor, subunit A, domain 2"/>
    <property type="match status" value="3"/>
</dbReference>
<dbReference type="GeneTree" id="ENSGT00950000183126"/>
<dbReference type="GO" id="GO:2000406">
    <property type="term" value="P:positive regulation of T cell migration"/>
    <property type="evidence" value="ECO:0007669"/>
    <property type="project" value="TreeGrafter"/>
</dbReference>
<feature type="repeat" description="TNFR-Cys" evidence="1">
    <location>
        <begin position="62"/>
        <end position="103"/>
    </location>
</feature>